<dbReference type="RefSeq" id="WP_231448243.1">
    <property type="nucleotide sequence ID" value="NZ_JAJOMB010000022.1"/>
</dbReference>
<evidence type="ECO:0000313" key="2">
    <source>
        <dbReference type="Proteomes" id="UP001138997"/>
    </source>
</evidence>
<dbReference type="AlphaFoldDB" id="A0A9X1NJR1"/>
<dbReference type="EMBL" id="JAJOMB010000022">
    <property type="protein sequence ID" value="MCD5315420.1"/>
    <property type="molecule type" value="Genomic_DNA"/>
</dbReference>
<sequence length="187" mass="20569">MRWEELFDDLEARFAEQEREEAEADLIGLVRAERERVSFVDRMRAHQGACLILDLRDGSSRRGTVLDVGKDWVLLRAPAGAAGRENDLLVPAESVVSAGGLSRFSLAAGESIGRRLRLNTVLRGLARDRSAVALDFWPSGHLDGTIDRVGADHLDLAVHPPDAVRRPGEVRQMRTVPFSALAAVLVR</sequence>
<gene>
    <name evidence="1" type="ORF">LR394_31435</name>
</gene>
<keyword evidence="2" id="KW-1185">Reference proteome</keyword>
<organism evidence="1 2">
    <name type="scientific">Kineosporia babensis</name>
    <dbReference type="NCBI Taxonomy" id="499548"/>
    <lineage>
        <taxon>Bacteria</taxon>
        <taxon>Bacillati</taxon>
        <taxon>Actinomycetota</taxon>
        <taxon>Actinomycetes</taxon>
        <taxon>Kineosporiales</taxon>
        <taxon>Kineosporiaceae</taxon>
        <taxon>Kineosporia</taxon>
    </lineage>
</organism>
<proteinExistence type="predicted"/>
<evidence type="ECO:0000313" key="1">
    <source>
        <dbReference type="EMBL" id="MCD5315420.1"/>
    </source>
</evidence>
<dbReference type="Proteomes" id="UP001138997">
    <property type="component" value="Unassembled WGS sequence"/>
</dbReference>
<comment type="caution">
    <text evidence="1">The sequence shown here is derived from an EMBL/GenBank/DDBJ whole genome shotgun (WGS) entry which is preliminary data.</text>
</comment>
<name>A0A9X1NJR1_9ACTN</name>
<accession>A0A9X1NJR1</accession>
<reference evidence="1" key="1">
    <citation type="submission" date="2021-11" db="EMBL/GenBank/DDBJ databases">
        <title>Streptomyces corallinus and Kineosporia corallina sp. nov., two new coral-derived marine actinobacteria.</title>
        <authorList>
            <person name="Buangrab K."/>
            <person name="Sutthacheep M."/>
            <person name="Yeemin T."/>
            <person name="Harunari E."/>
            <person name="Igarashi Y."/>
            <person name="Sripreechasak P."/>
            <person name="Kanchanasin P."/>
            <person name="Tanasupawat S."/>
            <person name="Phongsopitanun W."/>
        </authorList>
    </citation>
    <scope>NUCLEOTIDE SEQUENCE</scope>
    <source>
        <strain evidence="1">JCM 31032</strain>
    </source>
</reference>
<protein>
    <submittedName>
        <fullName evidence="1">Uncharacterized protein</fullName>
    </submittedName>
</protein>